<dbReference type="KEGG" id="npa:UCRNP2_903"/>
<proteinExistence type="predicted"/>
<evidence type="ECO:0000313" key="4">
    <source>
        <dbReference type="Proteomes" id="UP000013521"/>
    </source>
</evidence>
<dbReference type="EMBL" id="KB915768">
    <property type="protein sequence ID" value="EOD52313.1"/>
    <property type="molecule type" value="Genomic_DNA"/>
</dbReference>
<accession>R1EX09</accession>
<dbReference type="GO" id="GO:0005829">
    <property type="term" value="C:cytosol"/>
    <property type="evidence" value="ECO:0007669"/>
    <property type="project" value="TreeGrafter"/>
</dbReference>
<dbReference type="GO" id="GO:0016618">
    <property type="term" value="F:hydroxypyruvate reductase [NAD(P)H] activity"/>
    <property type="evidence" value="ECO:0007669"/>
    <property type="project" value="TreeGrafter"/>
</dbReference>
<dbReference type="HOGENOM" id="CLU_2249722_0_0_1"/>
<dbReference type="Pfam" id="PF02826">
    <property type="entry name" value="2-Hacid_dh_C"/>
    <property type="match status" value="1"/>
</dbReference>
<dbReference type="OrthoDB" id="9991913at2759"/>
<dbReference type="Proteomes" id="UP000013521">
    <property type="component" value="Unassembled WGS sequence"/>
</dbReference>
<evidence type="ECO:0000313" key="3">
    <source>
        <dbReference type="EMBL" id="EOD52313.1"/>
    </source>
</evidence>
<dbReference type="SUPFAM" id="SSF51735">
    <property type="entry name" value="NAD(P)-binding Rossmann-fold domains"/>
    <property type="match status" value="1"/>
</dbReference>
<gene>
    <name evidence="3" type="ORF">UCRNP2_903</name>
</gene>
<dbReference type="InterPro" id="IPR006140">
    <property type="entry name" value="D-isomer_DH_NAD-bd"/>
</dbReference>
<organism evidence="3 4">
    <name type="scientific">Botryosphaeria parva (strain UCR-NP2)</name>
    <name type="common">Grapevine canker fungus</name>
    <name type="synonym">Neofusicoccum parvum</name>
    <dbReference type="NCBI Taxonomy" id="1287680"/>
    <lineage>
        <taxon>Eukaryota</taxon>
        <taxon>Fungi</taxon>
        <taxon>Dikarya</taxon>
        <taxon>Ascomycota</taxon>
        <taxon>Pezizomycotina</taxon>
        <taxon>Dothideomycetes</taxon>
        <taxon>Dothideomycetes incertae sedis</taxon>
        <taxon>Botryosphaeriales</taxon>
        <taxon>Botryosphaeriaceae</taxon>
        <taxon>Neofusicoccum</taxon>
    </lineage>
</organism>
<evidence type="ECO:0000259" key="2">
    <source>
        <dbReference type="Pfam" id="PF02826"/>
    </source>
</evidence>
<dbReference type="PANTHER" id="PTHR10996:SF281">
    <property type="entry name" value="D-ISOMER SPECIFIC 2-HYDROXYACID DEHYDROGENASE NAD-BINDING DOMAIN-CONTAINING PROTEIN-RELATED"/>
    <property type="match status" value="1"/>
</dbReference>
<dbReference type="InterPro" id="IPR036291">
    <property type="entry name" value="NAD(P)-bd_dom_sf"/>
</dbReference>
<dbReference type="STRING" id="1287680.R1EX09"/>
<dbReference type="GO" id="GO:0051287">
    <property type="term" value="F:NAD binding"/>
    <property type="evidence" value="ECO:0007669"/>
    <property type="project" value="InterPro"/>
</dbReference>
<evidence type="ECO:0000256" key="1">
    <source>
        <dbReference type="ARBA" id="ARBA00023002"/>
    </source>
</evidence>
<dbReference type="eggNOG" id="KOG0069">
    <property type="taxonomic scope" value="Eukaryota"/>
</dbReference>
<dbReference type="PANTHER" id="PTHR10996">
    <property type="entry name" value="2-HYDROXYACID DEHYDROGENASE-RELATED"/>
    <property type="match status" value="1"/>
</dbReference>
<keyword evidence="1" id="KW-0560">Oxidoreductase</keyword>
<protein>
    <submittedName>
        <fullName evidence="3">Putative glyoxylate reductase protein</fullName>
    </submittedName>
</protein>
<dbReference type="GO" id="GO:0030267">
    <property type="term" value="F:glyoxylate reductase (NADPH) activity"/>
    <property type="evidence" value="ECO:0007669"/>
    <property type="project" value="TreeGrafter"/>
</dbReference>
<sequence>MLNRRTLALTKASGVRVVNIARGGLIDEEALLEAMESGRVVGVGLDVHANEPGVNPKLRDNWMTTLLPHIGVCSNTTWREFDRVTFQNLEEWFYGDKSKVPVVN</sequence>
<reference evidence="4" key="1">
    <citation type="journal article" date="2013" name="Genome Announc.">
        <title>Draft genome sequence of Neofusicoccum parvum isolate UCR-NP2, a fungal vascular pathogen associated with grapevine cankers.</title>
        <authorList>
            <person name="Blanco-Ulate B."/>
            <person name="Rolshausen P."/>
            <person name="Cantu D."/>
        </authorList>
    </citation>
    <scope>NUCLEOTIDE SEQUENCE [LARGE SCALE GENOMIC DNA]</scope>
    <source>
        <strain evidence="4">UCR-NP2</strain>
    </source>
</reference>
<feature type="domain" description="D-isomer specific 2-hydroxyacid dehydrogenase NAD-binding" evidence="2">
    <location>
        <begin position="1"/>
        <end position="71"/>
    </location>
</feature>
<name>R1EX09_BOTPV</name>
<dbReference type="AlphaFoldDB" id="R1EX09"/>
<dbReference type="Gene3D" id="3.40.50.720">
    <property type="entry name" value="NAD(P)-binding Rossmann-like Domain"/>
    <property type="match status" value="1"/>
</dbReference>
<dbReference type="InterPro" id="IPR050223">
    <property type="entry name" value="D-isomer_2-hydroxyacid_DH"/>
</dbReference>